<feature type="transmembrane region" description="Helical" evidence="1">
    <location>
        <begin position="21"/>
        <end position="45"/>
    </location>
</feature>
<feature type="transmembrane region" description="Helical" evidence="1">
    <location>
        <begin position="193"/>
        <end position="216"/>
    </location>
</feature>
<feature type="transmembrane region" description="Helical" evidence="1">
    <location>
        <begin position="65"/>
        <end position="89"/>
    </location>
</feature>
<gene>
    <name evidence="2" type="ORF">RUM4293_04130</name>
</gene>
<proteinExistence type="predicted"/>
<organism evidence="2 3">
    <name type="scientific">Ruegeria atlantica</name>
    <dbReference type="NCBI Taxonomy" id="81569"/>
    <lineage>
        <taxon>Bacteria</taxon>
        <taxon>Pseudomonadati</taxon>
        <taxon>Pseudomonadota</taxon>
        <taxon>Alphaproteobacteria</taxon>
        <taxon>Rhodobacterales</taxon>
        <taxon>Roseobacteraceae</taxon>
        <taxon>Ruegeria</taxon>
    </lineage>
</organism>
<name>A0A0P1EWM7_9RHOB</name>
<keyword evidence="1" id="KW-1133">Transmembrane helix</keyword>
<evidence type="ECO:0008006" key="4">
    <source>
        <dbReference type="Google" id="ProtNLM"/>
    </source>
</evidence>
<reference evidence="3" key="1">
    <citation type="submission" date="2015-09" db="EMBL/GenBank/DDBJ databases">
        <authorList>
            <person name="Rodrigo-Torres L."/>
            <person name="Arahal D.R."/>
        </authorList>
    </citation>
    <scope>NUCLEOTIDE SEQUENCE [LARGE SCALE GENOMIC DNA]</scope>
    <source>
        <strain evidence="3">CECT 4293</strain>
    </source>
</reference>
<protein>
    <recommendedName>
        <fullName evidence="4">Glycerophosphoryl diester phosphodiesterase membrane domain-containing protein</fullName>
    </recommendedName>
</protein>
<sequence>MLGWQIFVHSVRMVFGNIKQVLQITVGPALIATALIVALFMVSGIPLEAFDEGAGELPPGASVGGIFLFVTSLIAVLLVTIFWIAVSWHRYILLEEYPTGIFPTFRFDRILAYLGRALMLGILMVIAWMPMGLVFALLGETVAGLSIILFLVYVVFLLVCFYRLSLILPAAAIGDPITLGEAWTKTQGIAGSILVLLVVSFLFQFLVQLVFTALAIIPVLGILLTVFFGTLVLPMINVSILTTMYGIFIEKRKLT</sequence>
<dbReference type="AlphaFoldDB" id="A0A0P1EWM7"/>
<feature type="transmembrane region" description="Helical" evidence="1">
    <location>
        <begin position="141"/>
        <end position="162"/>
    </location>
</feature>
<feature type="transmembrane region" description="Helical" evidence="1">
    <location>
        <begin position="222"/>
        <end position="248"/>
    </location>
</feature>
<dbReference type="Proteomes" id="UP000050786">
    <property type="component" value="Unassembled WGS sequence"/>
</dbReference>
<keyword evidence="1" id="KW-0812">Transmembrane</keyword>
<evidence type="ECO:0000313" key="2">
    <source>
        <dbReference type="EMBL" id="CUH45219.1"/>
    </source>
</evidence>
<keyword evidence="3" id="KW-1185">Reference proteome</keyword>
<dbReference type="EMBL" id="CYPS01000064">
    <property type="protein sequence ID" value="CUH45219.1"/>
    <property type="molecule type" value="Genomic_DNA"/>
</dbReference>
<evidence type="ECO:0000256" key="1">
    <source>
        <dbReference type="SAM" id="Phobius"/>
    </source>
</evidence>
<accession>A0A0P1EWM7</accession>
<keyword evidence="1" id="KW-0472">Membrane</keyword>
<evidence type="ECO:0000313" key="3">
    <source>
        <dbReference type="Proteomes" id="UP000050786"/>
    </source>
</evidence>
<feature type="transmembrane region" description="Helical" evidence="1">
    <location>
        <begin position="110"/>
        <end position="129"/>
    </location>
</feature>
<dbReference type="RefSeq" id="WP_058275123.1">
    <property type="nucleotide sequence ID" value="NZ_CYPS01000064.1"/>
</dbReference>